<keyword evidence="1" id="KW-0472">Membrane</keyword>
<dbReference type="EMBL" id="JXXE01000717">
    <property type="protein sequence ID" value="KIZ33862.1"/>
    <property type="molecule type" value="Genomic_DNA"/>
</dbReference>
<feature type="transmembrane region" description="Helical" evidence="1">
    <location>
        <begin position="36"/>
        <end position="60"/>
    </location>
</feature>
<dbReference type="RefSeq" id="WP_044418178.1">
    <property type="nucleotide sequence ID" value="NZ_JXXE01000717.1"/>
</dbReference>
<name>A0A0D7E2N1_RHOPL</name>
<gene>
    <name evidence="2" type="ORF">OO17_27890</name>
</gene>
<evidence type="ECO:0000313" key="2">
    <source>
        <dbReference type="EMBL" id="KIZ33862.1"/>
    </source>
</evidence>
<organism evidence="2 3">
    <name type="scientific">Rhodopseudomonas palustris</name>
    <dbReference type="NCBI Taxonomy" id="1076"/>
    <lineage>
        <taxon>Bacteria</taxon>
        <taxon>Pseudomonadati</taxon>
        <taxon>Pseudomonadota</taxon>
        <taxon>Alphaproteobacteria</taxon>
        <taxon>Hyphomicrobiales</taxon>
        <taxon>Nitrobacteraceae</taxon>
        <taxon>Rhodopseudomonas</taxon>
    </lineage>
</organism>
<sequence>MIRPILTEVAIFLIPFVLYAAFLFASRSVVLHRTSWPLPVIGWLVLAALLLTVISMLLLVHYSGAPPKSTYVPAHLENGRLVPGTEK</sequence>
<keyword evidence="1" id="KW-1133">Transmembrane helix</keyword>
<dbReference type="Proteomes" id="UP000032515">
    <property type="component" value="Unassembled WGS sequence"/>
</dbReference>
<protein>
    <submittedName>
        <fullName evidence="2">Uncharacterized protein</fullName>
    </submittedName>
</protein>
<dbReference type="Pfam" id="PF19606">
    <property type="entry name" value="DUF6111"/>
    <property type="match status" value="1"/>
</dbReference>
<dbReference type="InterPro" id="IPR046093">
    <property type="entry name" value="DUF6111"/>
</dbReference>
<keyword evidence="1" id="KW-0812">Transmembrane</keyword>
<evidence type="ECO:0000256" key="1">
    <source>
        <dbReference type="SAM" id="Phobius"/>
    </source>
</evidence>
<accession>A0A0D7E2N1</accession>
<feature type="transmembrane region" description="Helical" evidence="1">
    <location>
        <begin position="9"/>
        <end position="30"/>
    </location>
</feature>
<evidence type="ECO:0000313" key="3">
    <source>
        <dbReference type="Proteomes" id="UP000032515"/>
    </source>
</evidence>
<dbReference type="PATRIC" id="fig|1076.23.peg.2234"/>
<dbReference type="OrthoDB" id="7366326at2"/>
<proteinExistence type="predicted"/>
<comment type="caution">
    <text evidence="2">The sequence shown here is derived from an EMBL/GenBank/DDBJ whole genome shotgun (WGS) entry which is preliminary data.</text>
</comment>
<dbReference type="AlphaFoldDB" id="A0A0D7E2N1"/>
<reference evidence="2 3" key="1">
    <citation type="submission" date="2014-11" db="EMBL/GenBank/DDBJ databases">
        <title>Genomics and ecophysiology of heterotrophic nitrogen fixing bacteria isolated from estuarine surface water.</title>
        <authorList>
            <person name="Bentzon-Tilia M."/>
            <person name="Severin I."/>
            <person name="Hansen L.H."/>
            <person name="Riemann L."/>
        </authorList>
    </citation>
    <scope>NUCLEOTIDE SEQUENCE [LARGE SCALE GENOMIC DNA]</scope>
    <source>
        <strain evidence="2 3">BAL398</strain>
    </source>
</reference>